<dbReference type="SUPFAM" id="SSF46565">
    <property type="entry name" value="Chaperone J-domain"/>
    <property type="match status" value="1"/>
</dbReference>
<proteinExistence type="predicted"/>
<dbReference type="InterPro" id="IPR001623">
    <property type="entry name" value="DnaJ_domain"/>
</dbReference>
<feature type="region of interest" description="Disordered" evidence="1">
    <location>
        <begin position="204"/>
        <end position="251"/>
    </location>
</feature>
<dbReference type="Pfam" id="PF00226">
    <property type="entry name" value="DnaJ"/>
    <property type="match status" value="1"/>
</dbReference>
<feature type="domain" description="J" evidence="2">
    <location>
        <begin position="18"/>
        <end position="84"/>
    </location>
</feature>
<dbReference type="EMBL" id="LGRX02034747">
    <property type="protein sequence ID" value="KAK3236973.1"/>
    <property type="molecule type" value="Genomic_DNA"/>
</dbReference>
<dbReference type="Gene3D" id="1.10.287.110">
    <property type="entry name" value="DnaJ domain"/>
    <property type="match status" value="1"/>
</dbReference>
<evidence type="ECO:0000313" key="4">
    <source>
        <dbReference type="Proteomes" id="UP001190700"/>
    </source>
</evidence>
<accession>A0AAE0BJD0</accession>
<dbReference type="InterPro" id="IPR036869">
    <property type="entry name" value="J_dom_sf"/>
</dbReference>
<dbReference type="Proteomes" id="UP001190700">
    <property type="component" value="Unassembled WGS sequence"/>
</dbReference>
<feature type="compositionally biased region" description="Polar residues" evidence="1">
    <location>
        <begin position="233"/>
        <end position="242"/>
    </location>
</feature>
<dbReference type="InterPro" id="IPR051100">
    <property type="entry name" value="DnaJ_subfamily_B/C"/>
</dbReference>
<name>A0AAE0BJD0_9CHLO</name>
<evidence type="ECO:0000313" key="3">
    <source>
        <dbReference type="EMBL" id="KAK3236973.1"/>
    </source>
</evidence>
<dbReference type="PANTHER" id="PTHR43908">
    <property type="entry name" value="AT29763P-RELATED"/>
    <property type="match status" value="1"/>
</dbReference>
<organism evidence="3 4">
    <name type="scientific">Cymbomonas tetramitiformis</name>
    <dbReference type="NCBI Taxonomy" id="36881"/>
    <lineage>
        <taxon>Eukaryota</taxon>
        <taxon>Viridiplantae</taxon>
        <taxon>Chlorophyta</taxon>
        <taxon>Pyramimonadophyceae</taxon>
        <taxon>Pyramimonadales</taxon>
        <taxon>Pyramimonadaceae</taxon>
        <taxon>Cymbomonas</taxon>
    </lineage>
</organism>
<gene>
    <name evidence="3" type="ORF">CYMTET_52921</name>
</gene>
<protein>
    <recommendedName>
        <fullName evidence="2">J domain-containing protein</fullName>
    </recommendedName>
</protein>
<dbReference type="PRINTS" id="PR00625">
    <property type="entry name" value="JDOMAIN"/>
</dbReference>
<dbReference type="AlphaFoldDB" id="A0AAE0BJD0"/>
<reference evidence="3 4" key="1">
    <citation type="journal article" date="2015" name="Genome Biol. Evol.">
        <title>Comparative Genomics of a Bacterivorous Green Alga Reveals Evolutionary Causalities and Consequences of Phago-Mixotrophic Mode of Nutrition.</title>
        <authorList>
            <person name="Burns J.A."/>
            <person name="Paasch A."/>
            <person name="Narechania A."/>
            <person name="Kim E."/>
        </authorList>
    </citation>
    <scope>NUCLEOTIDE SEQUENCE [LARGE SCALE GENOMIC DNA]</scope>
    <source>
        <strain evidence="3 4">PLY_AMNH</strain>
    </source>
</reference>
<dbReference type="SMART" id="SM00271">
    <property type="entry name" value="DnaJ"/>
    <property type="match status" value="1"/>
</dbReference>
<sequence length="323" mass="35812">MGEELNELVRQILRDRENAYRVLSVDTKCSISEIRSAYKKLAFALHPDRGHNFALAEEAFKVVSAAFAQLQETQASFASSRNFGAGGQGSSAAAYTASAPEEVREAARNVWSGANATSRRTSASDWTSVLHEDWPRFTPQEEANPASTSVTWTEWADLKKPHSCEFTYTVEDRYKSAKETWGKATTSRTAKTFTQQEPVAVRRSKVILSDSDEEKKDEAREDKGYDVEKQLSSEEVSPSKQGFAQAPESYGPHYAIPSIDANPHNVGSHLHARAAKFRFRGRSKFSRKTKGTVSTKTKKVVANSVQKSSSLSTKGLMCLLQMK</sequence>
<keyword evidence="4" id="KW-1185">Reference proteome</keyword>
<dbReference type="PROSITE" id="PS50076">
    <property type="entry name" value="DNAJ_2"/>
    <property type="match status" value="1"/>
</dbReference>
<comment type="caution">
    <text evidence="3">The sequence shown here is derived from an EMBL/GenBank/DDBJ whole genome shotgun (WGS) entry which is preliminary data.</text>
</comment>
<evidence type="ECO:0000259" key="2">
    <source>
        <dbReference type="PROSITE" id="PS50076"/>
    </source>
</evidence>
<evidence type="ECO:0000256" key="1">
    <source>
        <dbReference type="SAM" id="MobiDB-lite"/>
    </source>
</evidence>
<dbReference type="CDD" id="cd06257">
    <property type="entry name" value="DnaJ"/>
    <property type="match status" value="1"/>
</dbReference>
<feature type="compositionally biased region" description="Basic and acidic residues" evidence="1">
    <location>
        <begin position="213"/>
        <end position="232"/>
    </location>
</feature>